<dbReference type="RefSeq" id="WP_169418931.1">
    <property type="nucleotide sequence ID" value="NZ_JABBFX010000001.1"/>
</dbReference>
<dbReference type="SUPFAM" id="SSF52283">
    <property type="entry name" value="Formate/glycerate dehydrogenase catalytic domain-like"/>
    <property type="match status" value="1"/>
</dbReference>
<dbReference type="GO" id="GO:0016616">
    <property type="term" value="F:oxidoreductase activity, acting on the CH-OH group of donors, NAD or NADP as acceptor"/>
    <property type="evidence" value="ECO:0007669"/>
    <property type="project" value="InterPro"/>
</dbReference>
<evidence type="ECO:0000313" key="6">
    <source>
        <dbReference type="EMBL" id="NML44830.1"/>
    </source>
</evidence>
<dbReference type="SUPFAM" id="SSF51735">
    <property type="entry name" value="NAD(P)-binding Rossmann-fold domains"/>
    <property type="match status" value="1"/>
</dbReference>
<evidence type="ECO:0000256" key="3">
    <source>
        <dbReference type="RuleBase" id="RU003719"/>
    </source>
</evidence>
<accession>A0A848H6B0</accession>
<protein>
    <submittedName>
        <fullName evidence="6">D-2-hydroxyacid dehydrogenase</fullName>
    </submittedName>
</protein>
<comment type="similarity">
    <text evidence="3">Belongs to the D-isomer specific 2-hydroxyacid dehydrogenase family.</text>
</comment>
<keyword evidence="2" id="KW-0520">NAD</keyword>
<dbReference type="Pfam" id="PF00389">
    <property type="entry name" value="2-Hacid_dh"/>
    <property type="match status" value="1"/>
</dbReference>
<proteinExistence type="inferred from homology"/>
<dbReference type="PANTHER" id="PTHR43333">
    <property type="entry name" value="2-HACID_DH_C DOMAIN-CONTAINING PROTEIN"/>
    <property type="match status" value="1"/>
</dbReference>
<dbReference type="EMBL" id="JABBFX010000001">
    <property type="protein sequence ID" value="NML44830.1"/>
    <property type="molecule type" value="Genomic_DNA"/>
</dbReference>
<evidence type="ECO:0000259" key="4">
    <source>
        <dbReference type="Pfam" id="PF00389"/>
    </source>
</evidence>
<reference evidence="6 7" key="1">
    <citation type="submission" date="2020-04" db="EMBL/GenBank/DDBJ databases">
        <title>Ramlibacter sp. G-1-2-2 isolated from soil.</title>
        <authorList>
            <person name="Dahal R.H."/>
        </authorList>
    </citation>
    <scope>NUCLEOTIDE SEQUENCE [LARGE SCALE GENOMIC DNA]</scope>
    <source>
        <strain evidence="6 7">G-1-2-2</strain>
    </source>
</reference>
<dbReference type="GO" id="GO:0051287">
    <property type="term" value="F:NAD binding"/>
    <property type="evidence" value="ECO:0007669"/>
    <property type="project" value="InterPro"/>
</dbReference>
<dbReference type="Proteomes" id="UP000541185">
    <property type="component" value="Unassembled WGS sequence"/>
</dbReference>
<sequence>MSNESRAVLVTESCGRRCGDRLHEVLAGRGRVQLLPEGATLSAQQLADVQAAFLSPDLMKASNKQAPNPALAAFGAAVNSAPSLRWLHTAASGTDRPLLQDAMRRGVAVTSSPGANAASVAQTAIAGVLALARGVPGWVRDQDARRWSAPTLPRDLDGQHAVVIGLGAIGSRVARGLRALGLRVTGVRRQAGPHADCDAVAAQEQLPALLPQADWLLLCCPLNAQTRDLVDAALLARLPAHAGLVNVARGEVVVEADLFDAVRAGRLGAVYADVFVEEPLPAESPWWDLPRTLISPHVAAMSKGFVGRTEEMFLANLQRWLDGAELHNLARPG</sequence>
<dbReference type="CDD" id="cd05300">
    <property type="entry name" value="2-Hacid_dh_1"/>
    <property type="match status" value="1"/>
</dbReference>
<dbReference type="PANTHER" id="PTHR43333:SF1">
    <property type="entry name" value="D-ISOMER SPECIFIC 2-HYDROXYACID DEHYDROGENASE NAD-BINDING DOMAIN-CONTAINING PROTEIN"/>
    <property type="match status" value="1"/>
</dbReference>
<evidence type="ECO:0000256" key="2">
    <source>
        <dbReference type="ARBA" id="ARBA00023027"/>
    </source>
</evidence>
<dbReference type="InterPro" id="IPR036291">
    <property type="entry name" value="NAD(P)-bd_dom_sf"/>
</dbReference>
<dbReference type="Gene3D" id="3.40.50.720">
    <property type="entry name" value="NAD(P)-binding Rossmann-like Domain"/>
    <property type="match status" value="2"/>
</dbReference>
<keyword evidence="1 3" id="KW-0560">Oxidoreductase</keyword>
<name>A0A848H6B0_9BURK</name>
<dbReference type="InterPro" id="IPR006139">
    <property type="entry name" value="D-isomer_2_OHA_DH_cat_dom"/>
</dbReference>
<keyword evidence="7" id="KW-1185">Reference proteome</keyword>
<evidence type="ECO:0000259" key="5">
    <source>
        <dbReference type="Pfam" id="PF02826"/>
    </source>
</evidence>
<feature type="domain" description="D-isomer specific 2-hydroxyacid dehydrogenase catalytic" evidence="4">
    <location>
        <begin position="78"/>
        <end position="329"/>
    </location>
</feature>
<dbReference type="Pfam" id="PF02826">
    <property type="entry name" value="2-Hacid_dh_C"/>
    <property type="match status" value="1"/>
</dbReference>
<feature type="domain" description="D-isomer specific 2-hydroxyacid dehydrogenase NAD-binding" evidence="5">
    <location>
        <begin position="126"/>
        <end position="299"/>
    </location>
</feature>
<dbReference type="InterPro" id="IPR006140">
    <property type="entry name" value="D-isomer_DH_NAD-bd"/>
</dbReference>
<dbReference type="AlphaFoldDB" id="A0A848H6B0"/>
<comment type="caution">
    <text evidence="6">The sequence shown here is derived from an EMBL/GenBank/DDBJ whole genome shotgun (WGS) entry which is preliminary data.</text>
</comment>
<gene>
    <name evidence="6" type="ORF">HHL11_13820</name>
</gene>
<organism evidence="6 7">
    <name type="scientific">Ramlibacter agri</name>
    <dbReference type="NCBI Taxonomy" id="2728837"/>
    <lineage>
        <taxon>Bacteria</taxon>
        <taxon>Pseudomonadati</taxon>
        <taxon>Pseudomonadota</taxon>
        <taxon>Betaproteobacteria</taxon>
        <taxon>Burkholderiales</taxon>
        <taxon>Comamonadaceae</taxon>
        <taxon>Ramlibacter</taxon>
    </lineage>
</organism>
<evidence type="ECO:0000313" key="7">
    <source>
        <dbReference type="Proteomes" id="UP000541185"/>
    </source>
</evidence>
<evidence type="ECO:0000256" key="1">
    <source>
        <dbReference type="ARBA" id="ARBA00023002"/>
    </source>
</evidence>